<name>A0A8E2DGT4_9APHY</name>
<keyword evidence="3 5" id="KW-1133">Transmembrane helix</keyword>
<dbReference type="Proteomes" id="UP000250043">
    <property type="component" value="Unassembled WGS sequence"/>
</dbReference>
<evidence type="ECO:0000256" key="1">
    <source>
        <dbReference type="ARBA" id="ARBA00004141"/>
    </source>
</evidence>
<dbReference type="InterPro" id="IPR005828">
    <property type="entry name" value="MFS_sugar_transport-like"/>
</dbReference>
<dbReference type="EMBL" id="KV722536">
    <property type="protein sequence ID" value="OCH86261.1"/>
    <property type="molecule type" value="Genomic_DNA"/>
</dbReference>
<dbReference type="PROSITE" id="PS50850">
    <property type="entry name" value="MFS"/>
    <property type="match status" value="1"/>
</dbReference>
<evidence type="ECO:0000313" key="8">
    <source>
        <dbReference type="Proteomes" id="UP000250043"/>
    </source>
</evidence>
<dbReference type="Gene3D" id="1.20.1250.20">
    <property type="entry name" value="MFS general substrate transporter like domains"/>
    <property type="match status" value="1"/>
</dbReference>
<evidence type="ECO:0000313" key="7">
    <source>
        <dbReference type="EMBL" id="OCH86261.1"/>
    </source>
</evidence>
<dbReference type="InterPro" id="IPR020846">
    <property type="entry name" value="MFS_dom"/>
</dbReference>
<keyword evidence="4 5" id="KW-0472">Membrane</keyword>
<evidence type="ECO:0000256" key="5">
    <source>
        <dbReference type="SAM" id="Phobius"/>
    </source>
</evidence>
<feature type="transmembrane region" description="Helical" evidence="5">
    <location>
        <begin position="40"/>
        <end position="58"/>
    </location>
</feature>
<protein>
    <recommendedName>
        <fullName evidence="6">Major facilitator superfamily (MFS) profile domain-containing protein</fullName>
    </recommendedName>
</protein>
<organism evidence="7 8">
    <name type="scientific">Obba rivulosa</name>
    <dbReference type="NCBI Taxonomy" id="1052685"/>
    <lineage>
        <taxon>Eukaryota</taxon>
        <taxon>Fungi</taxon>
        <taxon>Dikarya</taxon>
        <taxon>Basidiomycota</taxon>
        <taxon>Agaricomycotina</taxon>
        <taxon>Agaricomycetes</taxon>
        <taxon>Polyporales</taxon>
        <taxon>Gelatoporiaceae</taxon>
        <taxon>Obba</taxon>
    </lineage>
</organism>
<dbReference type="SUPFAM" id="SSF103473">
    <property type="entry name" value="MFS general substrate transporter"/>
    <property type="match status" value="1"/>
</dbReference>
<comment type="subcellular location">
    <subcellularLocation>
        <location evidence="1">Membrane</location>
        <topology evidence="1">Multi-pass membrane protein</topology>
    </subcellularLocation>
</comment>
<evidence type="ECO:0000256" key="3">
    <source>
        <dbReference type="ARBA" id="ARBA00022989"/>
    </source>
</evidence>
<keyword evidence="2 5" id="KW-0812">Transmembrane</keyword>
<evidence type="ECO:0000256" key="4">
    <source>
        <dbReference type="ARBA" id="ARBA00023136"/>
    </source>
</evidence>
<proteinExistence type="predicted"/>
<dbReference type="OrthoDB" id="6339427at2759"/>
<feature type="domain" description="Major facilitator superfamily (MFS) profile" evidence="6">
    <location>
        <begin position="1"/>
        <end position="112"/>
    </location>
</feature>
<dbReference type="Pfam" id="PF00083">
    <property type="entry name" value="Sugar_tr"/>
    <property type="match status" value="1"/>
</dbReference>
<dbReference type="GO" id="GO:0016020">
    <property type="term" value="C:membrane"/>
    <property type="evidence" value="ECO:0007669"/>
    <property type="project" value="UniProtKB-SubCell"/>
</dbReference>
<reference evidence="7 8" key="1">
    <citation type="submission" date="2016-07" db="EMBL/GenBank/DDBJ databases">
        <title>Draft genome of the white-rot fungus Obba rivulosa 3A-2.</title>
        <authorList>
            <consortium name="DOE Joint Genome Institute"/>
            <person name="Miettinen O."/>
            <person name="Riley R."/>
            <person name="Acob R."/>
            <person name="Barry K."/>
            <person name="Cullen D."/>
            <person name="De Vries R."/>
            <person name="Hainaut M."/>
            <person name="Hatakka A."/>
            <person name="Henrissat B."/>
            <person name="Hilden K."/>
            <person name="Kuo R."/>
            <person name="Labutti K."/>
            <person name="Lipzen A."/>
            <person name="Makela M.R."/>
            <person name="Sandor L."/>
            <person name="Spatafora J.W."/>
            <person name="Grigoriev I.V."/>
            <person name="Hibbett D.S."/>
        </authorList>
    </citation>
    <scope>NUCLEOTIDE SEQUENCE [LARGE SCALE GENOMIC DNA]</scope>
    <source>
        <strain evidence="7 8">3A-2</strain>
    </source>
</reference>
<evidence type="ECO:0000256" key="2">
    <source>
        <dbReference type="ARBA" id="ARBA00022692"/>
    </source>
</evidence>
<evidence type="ECO:0000259" key="6">
    <source>
        <dbReference type="PROSITE" id="PS50850"/>
    </source>
</evidence>
<dbReference type="InterPro" id="IPR036259">
    <property type="entry name" value="MFS_trans_sf"/>
</dbReference>
<dbReference type="GO" id="GO:0022857">
    <property type="term" value="F:transmembrane transporter activity"/>
    <property type="evidence" value="ECO:0007669"/>
    <property type="project" value="InterPro"/>
</dbReference>
<accession>A0A8E2DGT4</accession>
<dbReference type="AlphaFoldDB" id="A0A8E2DGT4"/>
<gene>
    <name evidence="7" type="ORF">OBBRIDRAFT_248371</name>
</gene>
<sequence>MGHPGTVVAGTITALYDVGAGVGTIGAASTSKWLGRKRTLILSTTVLIVGMVLMRSVMERVQMMVVRISTGIGTRSITSGNSPCLLIPSTHITPRLPIRHLPPGAPRLGTVS</sequence>
<keyword evidence="8" id="KW-1185">Reference proteome</keyword>